<dbReference type="eggNOG" id="KOG2063">
    <property type="taxonomic scope" value="Eukaryota"/>
</dbReference>
<dbReference type="RefSeq" id="XP_007388833.1">
    <property type="nucleotide sequence ID" value="XM_007388771.1"/>
</dbReference>
<keyword evidence="8" id="KW-1185">Reference proteome</keyword>
<feature type="domain" description="CNH" evidence="6">
    <location>
        <begin position="15"/>
        <end position="335"/>
    </location>
</feature>
<dbReference type="Pfam" id="PF10367">
    <property type="entry name" value="zf-Vps39_C"/>
    <property type="match status" value="1"/>
</dbReference>
<dbReference type="GO" id="GO:0000329">
    <property type="term" value="C:fungal-type vacuole membrane"/>
    <property type="evidence" value="ECO:0007669"/>
    <property type="project" value="TreeGrafter"/>
</dbReference>
<name>R7S2G4_PUNST</name>
<dbReference type="PROSITE" id="PS50236">
    <property type="entry name" value="CHCR"/>
    <property type="match status" value="1"/>
</dbReference>
<evidence type="ECO:0000256" key="2">
    <source>
        <dbReference type="ARBA" id="ARBA00023136"/>
    </source>
</evidence>
<reference evidence="8" key="1">
    <citation type="journal article" date="2012" name="Science">
        <title>The Paleozoic origin of enzymatic lignin decomposition reconstructed from 31 fungal genomes.</title>
        <authorList>
            <person name="Floudas D."/>
            <person name="Binder M."/>
            <person name="Riley R."/>
            <person name="Barry K."/>
            <person name="Blanchette R.A."/>
            <person name="Henrissat B."/>
            <person name="Martinez A.T."/>
            <person name="Otillar R."/>
            <person name="Spatafora J.W."/>
            <person name="Yadav J.S."/>
            <person name="Aerts A."/>
            <person name="Benoit I."/>
            <person name="Boyd A."/>
            <person name="Carlson A."/>
            <person name="Copeland A."/>
            <person name="Coutinho P.M."/>
            <person name="de Vries R.P."/>
            <person name="Ferreira P."/>
            <person name="Findley K."/>
            <person name="Foster B."/>
            <person name="Gaskell J."/>
            <person name="Glotzer D."/>
            <person name="Gorecki P."/>
            <person name="Heitman J."/>
            <person name="Hesse C."/>
            <person name="Hori C."/>
            <person name="Igarashi K."/>
            <person name="Jurgens J.A."/>
            <person name="Kallen N."/>
            <person name="Kersten P."/>
            <person name="Kohler A."/>
            <person name="Kuees U."/>
            <person name="Kumar T.K.A."/>
            <person name="Kuo A."/>
            <person name="LaButti K."/>
            <person name="Larrondo L.F."/>
            <person name="Lindquist E."/>
            <person name="Ling A."/>
            <person name="Lombard V."/>
            <person name="Lucas S."/>
            <person name="Lundell T."/>
            <person name="Martin R."/>
            <person name="McLaughlin D.J."/>
            <person name="Morgenstern I."/>
            <person name="Morin E."/>
            <person name="Murat C."/>
            <person name="Nagy L.G."/>
            <person name="Nolan M."/>
            <person name="Ohm R.A."/>
            <person name="Patyshakuliyeva A."/>
            <person name="Rokas A."/>
            <person name="Ruiz-Duenas F.J."/>
            <person name="Sabat G."/>
            <person name="Salamov A."/>
            <person name="Samejima M."/>
            <person name="Schmutz J."/>
            <person name="Slot J.C."/>
            <person name="St John F."/>
            <person name="Stenlid J."/>
            <person name="Sun H."/>
            <person name="Sun S."/>
            <person name="Syed K."/>
            <person name="Tsang A."/>
            <person name="Wiebenga A."/>
            <person name="Young D."/>
            <person name="Pisabarro A."/>
            <person name="Eastwood D.C."/>
            <person name="Martin F."/>
            <person name="Cullen D."/>
            <person name="Grigoriev I.V."/>
            <person name="Hibbett D.S."/>
        </authorList>
    </citation>
    <scope>NUCLEOTIDE SEQUENCE [LARGE SCALE GENOMIC DNA]</scope>
    <source>
        <strain evidence="8">HHB-11173 SS5</strain>
    </source>
</reference>
<evidence type="ECO:0000256" key="1">
    <source>
        <dbReference type="ARBA" id="ARBA00004184"/>
    </source>
</evidence>
<dbReference type="AlphaFoldDB" id="R7S2G4"/>
<dbReference type="GO" id="GO:0006886">
    <property type="term" value="P:intracellular protein transport"/>
    <property type="evidence" value="ECO:0007669"/>
    <property type="project" value="UniProtKB-UniRule"/>
</dbReference>
<dbReference type="InterPro" id="IPR001180">
    <property type="entry name" value="CNH_dom"/>
</dbReference>
<dbReference type="Pfam" id="PF00780">
    <property type="entry name" value="CNH"/>
    <property type="match status" value="1"/>
</dbReference>
<dbReference type="InterPro" id="IPR019452">
    <property type="entry name" value="VPS39/TGF_beta_rcpt-assoc_1"/>
</dbReference>
<dbReference type="HOGENOM" id="CLU_004190_2_0_1"/>
<dbReference type="SUPFAM" id="SSF50978">
    <property type="entry name" value="WD40 repeat-like"/>
    <property type="match status" value="1"/>
</dbReference>
<dbReference type="InterPro" id="IPR019453">
    <property type="entry name" value="VPS39/TGFA1_Znf"/>
</dbReference>
<dbReference type="EMBL" id="JH687557">
    <property type="protein sequence ID" value="EIN04044.1"/>
    <property type="molecule type" value="Genomic_DNA"/>
</dbReference>
<dbReference type="PROSITE" id="PS50219">
    <property type="entry name" value="CNH"/>
    <property type="match status" value="1"/>
</dbReference>
<dbReference type="KEGG" id="psq:PUNSTDRAFT_93504"/>
<comment type="subcellular location">
    <subcellularLocation>
        <location evidence="1">Endomembrane system</location>
        <topology evidence="1">Peripheral membrane protein</topology>
    </subcellularLocation>
</comment>
<accession>R7S2G4</accession>
<evidence type="ECO:0000256" key="4">
    <source>
        <dbReference type="PROSITE-ProRule" id="PRU01006"/>
    </source>
</evidence>
<dbReference type="GO" id="GO:0006914">
    <property type="term" value="P:autophagy"/>
    <property type="evidence" value="ECO:0007669"/>
    <property type="project" value="TreeGrafter"/>
</dbReference>
<sequence>MAPFLTPTPIINGFKEKVESLLIQGDRLYIGTSTGNLHIYSVDGRSATLLEVKQNLFRRAIEQLGFVKEINSLVVLSESLVTLYPLPTLHPPTALPKTKSAFSFAVHSSVQHTLVDGSKPDEGDFDKAGKAKTVPTVVSYLAVGCKRKVVVYSWKDGEPEEPKETVLDHSARTMTFVNDETICLGYPHPDFAMFNVTTMTVVDFTFPPTASTSVPGISNVSVGKGIGMGAISGLGGYIGLGAKVKPQVVRINDNEVLVGRDNAGIFFGLDGKPSRPSNVEWPAIPDEIGYVRPYIFSALPPGSTSVSSLTSTSPTSPAAVHIRSSIFSSDTQSQLIPFPFDPSHAKAAPEQYVIRVLVSAPQAKSPLLAVTTPTDRTTASTEGSSIWRFEMKPWGEQIDELVAAGAYSDALALVNSLEEALLPDKSSRISLIRGLNAVSKFAAGEYDVAMDTFIELDINPAKVVALYPEPVAGRLSVPQDAWIHLFGGPQVSDNVSATEPKEDKHDGSNASQSDSVSPSRVMSPVGSISNIRDKLKTGLDAIRPSFAKDDDTASISGKRKAPIKDEFTRSVETLLRYLSDRRPKVGGALGAFHITPAQSHQIEALSKASVEDLFDLPNLPLSALTPDQLVRYAQIVDTALFKSYLIVRPGLIGALCRVENWCEVTEVEEVLRSRQKYAELIDLYHGKKMHDKALDLLRSLSEQEDDVRDKLQPSITYLQRLGPEYMQLILQSSQWLLTVDPGMALEVFTCEEPELPREPIADFLEGIDPQICARYLEHLIEEREEESPIFHDRLADLYLSMTLAAKKRNDEKTWRVPYAKLLRFIETTDRYQTDRLFGHLPNDDLYEARAILLGRLGRHVHALELYVYRLQDYMNAEEYCKRIYLPDSDTEDIFLSLLRIYLQPTVKTSANLLLPALDLIRRHSPRLDPVESLNLLPPLVTTQDVRKFLMDALRAPVFDTQVVREISKARNEQISRTLMALQSKRVKITDTRMCPQCHKRLGNSVIAVHAPRGEVTHYQCREAFSQKLGGKRH</sequence>
<feature type="region of interest" description="Disordered" evidence="5">
    <location>
        <begin position="493"/>
        <end position="527"/>
    </location>
</feature>
<dbReference type="InterPro" id="IPR036322">
    <property type="entry name" value="WD40_repeat_dom_sf"/>
</dbReference>
<evidence type="ECO:0000256" key="5">
    <source>
        <dbReference type="SAM" id="MobiDB-lite"/>
    </source>
</evidence>
<dbReference type="Pfam" id="PF10366">
    <property type="entry name" value="Vps39_1"/>
    <property type="match status" value="1"/>
</dbReference>
<evidence type="ECO:0000259" key="6">
    <source>
        <dbReference type="PROSITE" id="PS50219"/>
    </source>
</evidence>
<dbReference type="Proteomes" id="UP000054196">
    <property type="component" value="Unassembled WGS sequence"/>
</dbReference>
<dbReference type="GeneID" id="18886562"/>
<dbReference type="OrthoDB" id="5325112at2759"/>
<evidence type="ECO:0000313" key="7">
    <source>
        <dbReference type="EMBL" id="EIN04044.1"/>
    </source>
</evidence>
<dbReference type="OMA" id="EEYCNQV"/>
<gene>
    <name evidence="7" type="ORF">PUNSTDRAFT_93504</name>
</gene>
<dbReference type="PANTHER" id="PTHR12894">
    <property type="entry name" value="CNH DOMAIN CONTAINING"/>
    <property type="match status" value="1"/>
</dbReference>
<dbReference type="GO" id="GO:0034058">
    <property type="term" value="P:endosomal vesicle fusion"/>
    <property type="evidence" value="ECO:0007669"/>
    <property type="project" value="TreeGrafter"/>
</dbReference>
<keyword evidence="2" id="KW-0472">Membrane</keyword>
<dbReference type="PANTHER" id="PTHR12894:SF49">
    <property type="entry name" value="VAM6_VPS39-LIKE PROTEIN"/>
    <property type="match status" value="1"/>
</dbReference>
<evidence type="ECO:0000313" key="8">
    <source>
        <dbReference type="Proteomes" id="UP000054196"/>
    </source>
</evidence>
<proteinExistence type="inferred from homology"/>
<feature type="repeat" description="CHCR" evidence="4">
    <location>
        <begin position="747"/>
        <end position="906"/>
    </location>
</feature>
<evidence type="ECO:0000256" key="3">
    <source>
        <dbReference type="ARBA" id="ARBA00038201"/>
    </source>
</evidence>
<feature type="compositionally biased region" description="Polar residues" evidence="5">
    <location>
        <begin position="508"/>
        <end position="527"/>
    </location>
</feature>
<organism evidence="7 8">
    <name type="scientific">Punctularia strigosozonata (strain HHB-11173)</name>
    <name type="common">White-rot fungus</name>
    <dbReference type="NCBI Taxonomy" id="741275"/>
    <lineage>
        <taxon>Eukaryota</taxon>
        <taxon>Fungi</taxon>
        <taxon>Dikarya</taxon>
        <taxon>Basidiomycota</taxon>
        <taxon>Agaricomycotina</taxon>
        <taxon>Agaricomycetes</taxon>
        <taxon>Corticiales</taxon>
        <taxon>Punctulariaceae</taxon>
        <taxon>Punctularia</taxon>
    </lineage>
</organism>
<dbReference type="GO" id="GO:0012505">
    <property type="term" value="C:endomembrane system"/>
    <property type="evidence" value="ECO:0007669"/>
    <property type="project" value="UniProtKB-SubCell"/>
</dbReference>
<protein>
    <recommendedName>
        <fullName evidence="6">CNH domain-containing protein</fullName>
    </recommendedName>
</protein>
<comment type="similarity">
    <text evidence="3">Belongs to the VAM6/VPS39 family.</text>
</comment>
<dbReference type="InterPro" id="IPR000547">
    <property type="entry name" value="Clathrin_H-chain/VPS_repeat"/>
</dbReference>
<dbReference type="InterPro" id="IPR032914">
    <property type="entry name" value="Vam6/VPS39/TRAP1"/>
</dbReference>